<accession>A0A5E4YX82</accession>
<name>A0A5E4YX82_9BURK</name>
<evidence type="ECO:0000313" key="1">
    <source>
        <dbReference type="EMBL" id="VVE52730.1"/>
    </source>
</evidence>
<dbReference type="AlphaFoldDB" id="A0A5E4YX82"/>
<reference evidence="1 2" key="1">
    <citation type="submission" date="2019-08" db="EMBL/GenBank/DDBJ databases">
        <authorList>
            <person name="Peeters C."/>
        </authorList>
    </citation>
    <scope>NUCLEOTIDE SEQUENCE [LARGE SCALE GENOMIC DNA]</scope>
    <source>
        <strain evidence="1 2">LMG 30175</strain>
    </source>
</reference>
<protein>
    <submittedName>
        <fullName evidence="1">Uncharacterized protein</fullName>
    </submittedName>
</protein>
<gene>
    <name evidence="1" type="ORF">PTE30175_04704</name>
</gene>
<sequence length="241" mass="26772">MRDVEPEDRLAVGAGQARAHQERLRVHLVQARDQIDPLGVDRGVQLDRARQQCDLIQIAGIDTGALDAQHAVPDAKRLERAGAAKHRLAGGEHPTRSIDEAATVAGQAVRVGDDHLGARAGHFEIAVQRRWQGARDLVDDHRGAAAAQIRIAWHPAAKLRLHAGRRVVQDRAGRADIEPFVGVVRYATGRRRGDVHQRHAVGRGVHPRCRAPRARIRHDLANGHVRHEQHRRRRTQCRCAP</sequence>
<organism evidence="1 2">
    <name type="scientific">Pandoraea terrae</name>
    <dbReference type="NCBI Taxonomy" id="1537710"/>
    <lineage>
        <taxon>Bacteria</taxon>
        <taxon>Pseudomonadati</taxon>
        <taxon>Pseudomonadota</taxon>
        <taxon>Betaproteobacteria</taxon>
        <taxon>Burkholderiales</taxon>
        <taxon>Burkholderiaceae</taxon>
        <taxon>Pandoraea</taxon>
    </lineage>
</organism>
<keyword evidence="2" id="KW-1185">Reference proteome</keyword>
<dbReference type="EMBL" id="CABPRZ010000027">
    <property type="protein sequence ID" value="VVE52730.1"/>
    <property type="molecule type" value="Genomic_DNA"/>
</dbReference>
<evidence type="ECO:0000313" key="2">
    <source>
        <dbReference type="Proteomes" id="UP000414233"/>
    </source>
</evidence>
<dbReference type="Proteomes" id="UP000414233">
    <property type="component" value="Unassembled WGS sequence"/>
</dbReference>
<proteinExistence type="predicted"/>